<dbReference type="PANTHER" id="PTHR43415:SF3">
    <property type="entry name" value="GNAT-FAMILY ACETYLTRANSFERASE"/>
    <property type="match status" value="1"/>
</dbReference>
<dbReference type="PROSITE" id="PS51186">
    <property type="entry name" value="GNAT"/>
    <property type="match status" value="1"/>
</dbReference>
<proteinExistence type="predicted"/>
<comment type="caution">
    <text evidence="2">The sequence shown here is derived from an EMBL/GenBank/DDBJ whole genome shotgun (WGS) entry which is preliminary data.</text>
</comment>
<organism evidence="2 3">
    <name type="scientific">Anabaena catenula FACHB-362</name>
    <dbReference type="NCBI Taxonomy" id="2692877"/>
    <lineage>
        <taxon>Bacteria</taxon>
        <taxon>Bacillati</taxon>
        <taxon>Cyanobacteriota</taxon>
        <taxon>Cyanophyceae</taxon>
        <taxon>Nostocales</taxon>
        <taxon>Nostocaceae</taxon>
        <taxon>Anabaena</taxon>
    </lineage>
</organism>
<dbReference type="SUPFAM" id="SSF55729">
    <property type="entry name" value="Acyl-CoA N-acyltransferases (Nat)"/>
    <property type="match status" value="1"/>
</dbReference>
<sequence length="496" mass="56410">MKLIIRTDASSRIGTGHLMRCLALAQAWKMSGGEAVFILNIEAASLEMRLKAEGFTIFYLPIHLTSSEDAQETAKLAQQLNSQWVVVDGYHFDAEYQQTIKHSGLKILFIDDYKHAKYYYADIVLNQNIYANENLYINRLPDTKLLLGTDYTLLRSEFWQWQKWKRINPPIAKKILVAMGGADPDNVTLKVMAALQQLEVNELEVVVIVGGSNPHYEQLKLASQTSQFPIRLEKNVTNIPELMAWADLAVTAGGSTCWELAFMGLPSLILILAENQRAIAQKLNELGTAINMGYYDHVRITEIAAAIEQLINSANIRTQMTKGSQKLIDSKGSHRVLSYIEKDLLKWRFVCAEDCQLLWQWANDIDVRAASFCSEPIPWEHHVQWLNSKLASDNCVFYIVTDYKNFPIGQVRYDLENEQANVSVSIDKQFRHQGYGSYLLNITQKQLFQDQNITRIHAYIKLCNQSSIKTFTKVGFQSLGITTQPGQEAIHLVLDR</sequence>
<feature type="domain" description="N-acetyltransferase" evidence="1">
    <location>
        <begin position="345"/>
        <end position="496"/>
    </location>
</feature>
<dbReference type="Gene3D" id="3.40.50.2000">
    <property type="entry name" value="Glycogen Phosphorylase B"/>
    <property type="match status" value="1"/>
</dbReference>
<dbReference type="InterPro" id="IPR000182">
    <property type="entry name" value="GNAT_dom"/>
</dbReference>
<name>A0ABR8J1Z5_9NOST</name>
<dbReference type="Pfam" id="PF04101">
    <property type="entry name" value="Glyco_tran_28_C"/>
    <property type="match status" value="1"/>
</dbReference>
<dbReference type="InterPro" id="IPR007235">
    <property type="entry name" value="Glyco_trans_28_C"/>
</dbReference>
<dbReference type="Proteomes" id="UP000660381">
    <property type="component" value="Unassembled WGS sequence"/>
</dbReference>
<dbReference type="InterPro" id="IPR020023">
    <property type="entry name" value="PseG"/>
</dbReference>
<dbReference type="InterPro" id="IPR016181">
    <property type="entry name" value="Acyl_CoA_acyltransferase"/>
</dbReference>
<keyword evidence="3" id="KW-1185">Reference proteome</keyword>
<dbReference type="EMBL" id="JACJTQ010000004">
    <property type="protein sequence ID" value="MBD2691076.1"/>
    <property type="molecule type" value="Genomic_DNA"/>
</dbReference>
<dbReference type="SUPFAM" id="SSF53756">
    <property type="entry name" value="UDP-Glycosyltransferase/glycogen phosphorylase"/>
    <property type="match status" value="1"/>
</dbReference>
<reference evidence="2 3" key="1">
    <citation type="journal article" date="2020" name="ISME J.">
        <title>Comparative genomics reveals insights into cyanobacterial evolution and habitat adaptation.</title>
        <authorList>
            <person name="Chen M.Y."/>
            <person name="Teng W.K."/>
            <person name="Zhao L."/>
            <person name="Hu C.X."/>
            <person name="Zhou Y.K."/>
            <person name="Han B.P."/>
            <person name="Song L.R."/>
            <person name="Shu W.S."/>
        </authorList>
    </citation>
    <scope>NUCLEOTIDE SEQUENCE [LARGE SCALE GENOMIC DNA]</scope>
    <source>
        <strain evidence="2 3">FACHB-362</strain>
    </source>
</reference>
<gene>
    <name evidence="2" type="primary">pseG</name>
    <name evidence="2" type="ORF">H6G68_04765</name>
</gene>
<keyword evidence="2" id="KW-0378">Hydrolase</keyword>
<dbReference type="Pfam" id="PF13302">
    <property type="entry name" value="Acetyltransf_3"/>
    <property type="match status" value="1"/>
</dbReference>
<dbReference type="PANTHER" id="PTHR43415">
    <property type="entry name" value="SPERMIDINE N(1)-ACETYLTRANSFERASE"/>
    <property type="match status" value="1"/>
</dbReference>
<protein>
    <submittedName>
        <fullName evidence="2">UDP-2,4-diacetamido-2,4, 6-trideoxy-beta-L-altropyranose hydrolase</fullName>
        <ecNumber evidence="2">3.6.1.57</ecNumber>
    </submittedName>
</protein>
<dbReference type="Gene3D" id="3.40.50.11190">
    <property type="match status" value="1"/>
</dbReference>
<evidence type="ECO:0000313" key="2">
    <source>
        <dbReference type="EMBL" id="MBD2691076.1"/>
    </source>
</evidence>
<dbReference type="Gene3D" id="3.40.630.30">
    <property type="match status" value="1"/>
</dbReference>
<evidence type="ECO:0000259" key="1">
    <source>
        <dbReference type="PROSITE" id="PS51186"/>
    </source>
</evidence>
<dbReference type="GO" id="GO:0016787">
    <property type="term" value="F:hydrolase activity"/>
    <property type="evidence" value="ECO:0007669"/>
    <property type="project" value="UniProtKB-KW"/>
</dbReference>
<accession>A0ABR8J1Z5</accession>
<dbReference type="EC" id="3.6.1.57" evidence="2"/>
<dbReference type="RefSeq" id="WP_190905596.1">
    <property type="nucleotide sequence ID" value="NZ_JACJTQ010000004.1"/>
</dbReference>
<evidence type="ECO:0000313" key="3">
    <source>
        <dbReference type="Proteomes" id="UP000660381"/>
    </source>
</evidence>
<dbReference type="NCBIfam" id="TIGR03590">
    <property type="entry name" value="PseG"/>
    <property type="match status" value="1"/>
</dbReference>